<evidence type="ECO:0000313" key="1">
    <source>
        <dbReference type="EMBL" id="PKK63216.1"/>
    </source>
</evidence>
<name>A0A2N1MNN8_9GLOM</name>
<comment type="caution">
    <text evidence="1">The sequence shown here is derived from an EMBL/GenBank/DDBJ whole genome shotgun (WGS) entry which is preliminary data.</text>
</comment>
<dbReference type="Proteomes" id="UP000233469">
    <property type="component" value="Unassembled WGS sequence"/>
</dbReference>
<organism evidence="1 2">
    <name type="scientific">Rhizophagus irregularis</name>
    <dbReference type="NCBI Taxonomy" id="588596"/>
    <lineage>
        <taxon>Eukaryota</taxon>
        <taxon>Fungi</taxon>
        <taxon>Fungi incertae sedis</taxon>
        <taxon>Mucoromycota</taxon>
        <taxon>Glomeromycotina</taxon>
        <taxon>Glomeromycetes</taxon>
        <taxon>Glomerales</taxon>
        <taxon>Glomeraceae</taxon>
        <taxon>Rhizophagus</taxon>
    </lineage>
</organism>
<reference evidence="1 2" key="1">
    <citation type="submission" date="2016-04" db="EMBL/GenBank/DDBJ databases">
        <title>Genome analyses suggest a sexual origin of heterokaryosis in a supposedly ancient asexual fungus.</title>
        <authorList>
            <person name="Ropars J."/>
            <person name="Sedzielewska K."/>
            <person name="Noel J."/>
            <person name="Charron P."/>
            <person name="Farinelli L."/>
            <person name="Marton T."/>
            <person name="Kruger M."/>
            <person name="Pelin A."/>
            <person name="Brachmann A."/>
            <person name="Corradi N."/>
        </authorList>
    </citation>
    <scope>NUCLEOTIDE SEQUENCE [LARGE SCALE GENOMIC DNA]</scope>
    <source>
        <strain evidence="1 2">C2</strain>
    </source>
</reference>
<reference evidence="1 2" key="2">
    <citation type="submission" date="2017-10" db="EMBL/GenBank/DDBJ databases">
        <title>Extensive intraspecific genome diversity in a model arbuscular mycorrhizal fungus.</title>
        <authorList>
            <person name="Chen E.C.H."/>
            <person name="Morin E."/>
            <person name="Baudet D."/>
            <person name="Noel J."/>
            <person name="Ndikumana S."/>
            <person name="Charron P."/>
            <person name="St-Onge C."/>
            <person name="Giorgi J."/>
            <person name="Grigoriev I.V."/>
            <person name="Roux C."/>
            <person name="Martin F.M."/>
            <person name="Corradi N."/>
        </authorList>
    </citation>
    <scope>NUCLEOTIDE SEQUENCE [LARGE SCALE GENOMIC DNA]</scope>
    <source>
        <strain evidence="1 2">C2</strain>
    </source>
</reference>
<sequence length="51" mass="5723">MSDLESDDEKLGEESDKEDLKINDYAISGSLPFSFCLLNSFPKLCFPISSF</sequence>
<gene>
    <name evidence="1" type="ORF">RhiirC2_758559</name>
</gene>
<proteinExistence type="predicted"/>
<accession>A0A2N1MNN8</accession>
<feature type="non-terminal residue" evidence="1">
    <location>
        <position position="51"/>
    </location>
</feature>
<protein>
    <submittedName>
        <fullName evidence="1">Uncharacterized protein</fullName>
    </submittedName>
</protein>
<evidence type="ECO:0000313" key="2">
    <source>
        <dbReference type="Proteomes" id="UP000233469"/>
    </source>
</evidence>
<dbReference type="EMBL" id="LLXL01001702">
    <property type="protein sequence ID" value="PKK63216.1"/>
    <property type="molecule type" value="Genomic_DNA"/>
</dbReference>
<dbReference type="AlphaFoldDB" id="A0A2N1MNN8"/>